<dbReference type="Proteomes" id="UP000184069">
    <property type="component" value="Unassembled WGS sequence"/>
</dbReference>
<dbReference type="AlphaFoldDB" id="A0A1M6UYX8"/>
<accession>A0A1M6UYX8</accession>
<organism evidence="1 2">
    <name type="scientific">Chryseobacterium contaminans</name>
    <dbReference type="NCBI Taxonomy" id="1423959"/>
    <lineage>
        <taxon>Bacteria</taxon>
        <taxon>Pseudomonadati</taxon>
        <taxon>Bacteroidota</taxon>
        <taxon>Flavobacteriia</taxon>
        <taxon>Flavobacteriales</taxon>
        <taxon>Weeksellaceae</taxon>
        <taxon>Chryseobacterium group</taxon>
        <taxon>Chryseobacterium</taxon>
    </lineage>
</organism>
<evidence type="ECO:0000313" key="2">
    <source>
        <dbReference type="Proteomes" id="UP000184069"/>
    </source>
</evidence>
<dbReference type="EMBL" id="FRBM01000001">
    <property type="protein sequence ID" value="SHK74341.1"/>
    <property type="molecule type" value="Genomic_DNA"/>
</dbReference>
<reference evidence="1 2" key="1">
    <citation type="submission" date="2016-11" db="EMBL/GenBank/DDBJ databases">
        <authorList>
            <person name="Jaros S."/>
            <person name="Januszkiewicz K."/>
            <person name="Wedrychowicz H."/>
        </authorList>
    </citation>
    <scope>NUCLEOTIDE SEQUENCE [LARGE SCALE GENOMIC DNA]</scope>
    <source>
        <strain evidence="1 2">DSM 27621</strain>
    </source>
</reference>
<protein>
    <submittedName>
        <fullName evidence="1">Uncharacterized protein</fullName>
    </submittedName>
</protein>
<gene>
    <name evidence="1" type="ORF">SAMN05444407_1011</name>
</gene>
<sequence length="34" mass="3470">YYLLPIIHPPSLAPIGTVTPQQGVGVPEGLSVGV</sequence>
<proteinExistence type="predicted"/>
<name>A0A1M6UYX8_9FLAO</name>
<feature type="non-terminal residue" evidence="1">
    <location>
        <position position="1"/>
    </location>
</feature>
<evidence type="ECO:0000313" key="1">
    <source>
        <dbReference type="EMBL" id="SHK74341.1"/>
    </source>
</evidence>